<comment type="subcellular location">
    <subcellularLocation>
        <location evidence="16">Cytoplasm</location>
    </subcellularLocation>
    <subcellularLocation>
        <location evidence="2 16">Endoplasmic reticulum membrane</location>
        <topology evidence="2 16">Peripheral membrane protein</topology>
    </subcellularLocation>
    <subcellularLocation>
        <location evidence="16">Microsome membrane</location>
        <topology evidence="16">Peripheral membrane protein</topology>
    </subcellularLocation>
</comment>
<dbReference type="InterPro" id="IPR042938">
    <property type="entry name" value="Sfh5"/>
</dbReference>
<dbReference type="GO" id="GO:0017157">
    <property type="term" value="P:regulation of exocytosis"/>
    <property type="evidence" value="ECO:0007669"/>
    <property type="project" value="TreeGrafter"/>
</dbReference>
<evidence type="ECO:0000256" key="15">
    <source>
        <dbReference type="ARBA" id="ARBA00024180"/>
    </source>
</evidence>
<dbReference type="InterPro" id="IPR001251">
    <property type="entry name" value="CRAL-TRIO_dom"/>
</dbReference>
<dbReference type="AlphaFoldDB" id="A0A9P7ZM44"/>
<dbReference type="Pfam" id="PF00650">
    <property type="entry name" value="CRAL_TRIO"/>
    <property type="match status" value="1"/>
</dbReference>
<name>A0A9P7ZM44_9HYPO</name>
<keyword evidence="8" id="KW-0479">Metal-binding</keyword>
<feature type="domain" description="CRAL-TRIO" evidence="18">
    <location>
        <begin position="209"/>
        <end position="337"/>
    </location>
</feature>
<evidence type="ECO:0000256" key="7">
    <source>
        <dbReference type="ARBA" id="ARBA00022617"/>
    </source>
</evidence>
<evidence type="ECO:0000256" key="9">
    <source>
        <dbReference type="ARBA" id="ARBA00022824"/>
    </source>
</evidence>
<keyword evidence="5 16" id="KW-0813">Transport</keyword>
<comment type="function">
    <text evidence="15">Non-classical phosphatidylinositol (PtdIns) transfer protein (PITP), which exhibits PtdIns-binding/transfer activity in the absence of detectable PtdCho-binding/transfer activity. Regulates PtdIns(4,5)P2 homeostasis at the plasma membrane. Heme-binding protein that may play a role in organic oxidant-induced stress responses.</text>
</comment>
<reference evidence="19" key="1">
    <citation type="journal article" date="2021" name="IMA Fungus">
        <title>Genomic characterization of three marine fungi, including Emericellopsis atlantica sp. nov. with signatures of a generalist lifestyle and marine biomass degradation.</title>
        <authorList>
            <person name="Hagestad O.C."/>
            <person name="Hou L."/>
            <person name="Andersen J.H."/>
            <person name="Hansen E.H."/>
            <person name="Altermark B."/>
            <person name="Li C."/>
            <person name="Kuhnert E."/>
            <person name="Cox R.J."/>
            <person name="Crous P.W."/>
            <person name="Spatafora J.W."/>
            <person name="Lail K."/>
            <person name="Amirebrahimi M."/>
            <person name="Lipzen A."/>
            <person name="Pangilinan J."/>
            <person name="Andreopoulos W."/>
            <person name="Hayes R.D."/>
            <person name="Ng V."/>
            <person name="Grigoriev I.V."/>
            <person name="Jackson S.A."/>
            <person name="Sutton T.D.S."/>
            <person name="Dobson A.D.W."/>
            <person name="Rama T."/>
        </authorList>
    </citation>
    <scope>NUCLEOTIDE SEQUENCE</scope>
    <source>
        <strain evidence="19">TS7</strain>
    </source>
</reference>
<dbReference type="RefSeq" id="XP_046118044.1">
    <property type="nucleotide sequence ID" value="XM_046263549.1"/>
</dbReference>
<dbReference type="OrthoDB" id="75724at2759"/>
<feature type="region of interest" description="Disordered" evidence="17">
    <location>
        <begin position="1"/>
        <end position="79"/>
    </location>
</feature>
<evidence type="ECO:0000256" key="3">
    <source>
        <dbReference type="ARBA" id="ARBA00006667"/>
    </source>
</evidence>
<evidence type="ECO:0000256" key="6">
    <source>
        <dbReference type="ARBA" id="ARBA00022490"/>
    </source>
</evidence>
<gene>
    <name evidence="19" type="ORF">F5Z01DRAFT_656000</name>
</gene>
<comment type="catalytic activity">
    <reaction evidence="14">
        <text>a 1,2-diacyl-sn-glycero-3-phospho-(1D-myo-inositol)(in) = a 1,2-diacyl-sn-glycero-3-phospho-(1D-myo-inositol)(out)</text>
        <dbReference type="Rhea" id="RHEA:38691"/>
        <dbReference type="ChEBI" id="CHEBI:57880"/>
    </reaction>
    <physiologicalReaction direction="left-to-right" evidence="14">
        <dbReference type="Rhea" id="RHEA:38692"/>
    </physiologicalReaction>
</comment>
<keyword evidence="20" id="KW-1185">Reference proteome</keyword>
<evidence type="ECO:0000259" key="18">
    <source>
        <dbReference type="PROSITE" id="PS50191"/>
    </source>
</evidence>
<proteinExistence type="inferred from homology"/>
<dbReference type="GeneID" id="70294452"/>
<evidence type="ECO:0000256" key="11">
    <source>
        <dbReference type="ARBA" id="ARBA00023004"/>
    </source>
</evidence>
<keyword evidence="10 16" id="KW-0492">Microsome</keyword>
<evidence type="ECO:0000313" key="20">
    <source>
        <dbReference type="Proteomes" id="UP000887229"/>
    </source>
</evidence>
<accession>A0A9P7ZM44</accession>
<evidence type="ECO:0000256" key="12">
    <source>
        <dbReference type="ARBA" id="ARBA00023055"/>
    </source>
</evidence>
<feature type="compositionally biased region" description="Basic and acidic residues" evidence="17">
    <location>
        <begin position="369"/>
        <end position="388"/>
    </location>
</feature>
<dbReference type="InterPro" id="IPR036865">
    <property type="entry name" value="CRAL-TRIO_dom_sf"/>
</dbReference>
<evidence type="ECO:0000256" key="13">
    <source>
        <dbReference type="ARBA" id="ARBA00023136"/>
    </source>
</evidence>
<dbReference type="GO" id="GO:0046872">
    <property type="term" value="F:metal ion binding"/>
    <property type="evidence" value="ECO:0007669"/>
    <property type="project" value="UniProtKB-KW"/>
</dbReference>
<dbReference type="InterPro" id="IPR036273">
    <property type="entry name" value="CRAL/TRIO_N_dom_sf"/>
</dbReference>
<evidence type="ECO:0000256" key="8">
    <source>
        <dbReference type="ARBA" id="ARBA00022723"/>
    </source>
</evidence>
<comment type="caution">
    <text evidence="19">The sequence shown here is derived from an EMBL/GenBank/DDBJ whole genome shotgun (WGS) entry which is preliminary data.</text>
</comment>
<evidence type="ECO:0000313" key="19">
    <source>
        <dbReference type="EMBL" id="KAG9254120.1"/>
    </source>
</evidence>
<evidence type="ECO:0000256" key="5">
    <source>
        <dbReference type="ARBA" id="ARBA00022448"/>
    </source>
</evidence>
<evidence type="ECO:0000256" key="2">
    <source>
        <dbReference type="ARBA" id="ARBA00004406"/>
    </source>
</evidence>
<sequence>MSAEQKPEAQPVAPVVTETAAGAEAITDKPAVTAAEAPVEPKTEEPKPAEKEGSDDRNEKPAEDATAADSAAEEKSIPQTTFAKLASQLPEIKKNTGHDEMWGVKLSDDPETHVPTKIILQKYLRANDNDVAGAVKQLTAALEWRKKYNPVELVESSFDQDKFKGLGYVTTHKDGDKETVITWNIYGSVKDNKKTFGDVDAFIKWRSALMERGVQKLNLNAATVPLTDGEEDPYKVIQVHDYVSVSFFRMDPSAKAASKETINVLSTAYPELLAHKYFVNVPVIMGWMYAAMKLFVAPATLKKFHPMASGTSLAAELPEGIRASLPKAYGGQAGTVQEIGEELKLQSFVEDKTKEAVEPTSEEAPVAAVKKEKVAEETKTEETPKVDEPTVENAAADEQAKPAAEVKTA</sequence>
<comment type="similarity">
    <text evidence="3 16">Belongs to the SFH5 family.</text>
</comment>
<keyword evidence="6 16" id="KW-0963">Cytoplasm</keyword>
<dbReference type="GO" id="GO:0005829">
    <property type="term" value="C:cytosol"/>
    <property type="evidence" value="ECO:0007669"/>
    <property type="project" value="TreeGrafter"/>
</dbReference>
<dbReference type="GO" id="GO:0043001">
    <property type="term" value="P:Golgi to plasma membrane protein transport"/>
    <property type="evidence" value="ECO:0007669"/>
    <property type="project" value="TreeGrafter"/>
</dbReference>
<dbReference type="EMBL" id="MU251255">
    <property type="protein sequence ID" value="KAG9254120.1"/>
    <property type="molecule type" value="Genomic_DNA"/>
</dbReference>
<evidence type="ECO:0000256" key="17">
    <source>
        <dbReference type="SAM" id="MobiDB-lite"/>
    </source>
</evidence>
<dbReference type="SMART" id="SM00516">
    <property type="entry name" value="SEC14"/>
    <property type="match status" value="1"/>
</dbReference>
<feature type="compositionally biased region" description="Low complexity" evidence="17">
    <location>
        <begin position="391"/>
        <end position="409"/>
    </location>
</feature>
<dbReference type="InterPro" id="IPR011074">
    <property type="entry name" value="CRAL/TRIO_N_dom"/>
</dbReference>
<dbReference type="SUPFAM" id="SSF46938">
    <property type="entry name" value="CRAL/TRIO N-terminal domain"/>
    <property type="match status" value="1"/>
</dbReference>
<dbReference type="Gene3D" id="3.40.525.10">
    <property type="entry name" value="CRAL-TRIO lipid binding domain"/>
    <property type="match status" value="1"/>
</dbReference>
<protein>
    <recommendedName>
        <fullName evidence="4 16">Phosphatidylinositol transfer protein SFH5</fullName>
        <shortName evidence="16">PITP SFH5</shortName>
    </recommendedName>
</protein>
<dbReference type="PANTHER" id="PTHR47669:SF1">
    <property type="entry name" value="PHOSPHATIDYLINOSITOL TRANSFER PROTEIN SFH5"/>
    <property type="match status" value="1"/>
</dbReference>
<organism evidence="19 20">
    <name type="scientific">Emericellopsis atlantica</name>
    <dbReference type="NCBI Taxonomy" id="2614577"/>
    <lineage>
        <taxon>Eukaryota</taxon>
        <taxon>Fungi</taxon>
        <taxon>Dikarya</taxon>
        <taxon>Ascomycota</taxon>
        <taxon>Pezizomycotina</taxon>
        <taxon>Sordariomycetes</taxon>
        <taxon>Hypocreomycetidae</taxon>
        <taxon>Hypocreales</taxon>
        <taxon>Bionectriaceae</taxon>
        <taxon>Emericellopsis</taxon>
    </lineage>
</organism>
<dbReference type="GO" id="GO:0005886">
    <property type="term" value="C:plasma membrane"/>
    <property type="evidence" value="ECO:0007669"/>
    <property type="project" value="TreeGrafter"/>
</dbReference>
<dbReference type="GO" id="GO:0005789">
    <property type="term" value="C:endoplasmic reticulum membrane"/>
    <property type="evidence" value="ECO:0007669"/>
    <property type="project" value="UniProtKB-SubCell"/>
</dbReference>
<dbReference type="GO" id="GO:0008526">
    <property type="term" value="F:phosphatidylinositol transfer activity"/>
    <property type="evidence" value="ECO:0007669"/>
    <property type="project" value="UniProtKB-UniRule"/>
</dbReference>
<keyword evidence="11" id="KW-0408">Iron</keyword>
<evidence type="ECO:0000256" key="10">
    <source>
        <dbReference type="ARBA" id="ARBA00022848"/>
    </source>
</evidence>
<dbReference type="CDD" id="cd00170">
    <property type="entry name" value="SEC14"/>
    <property type="match status" value="1"/>
</dbReference>
<feature type="region of interest" description="Disordered" evidence="17">
    <location>
        <begin position="354"/>
        <end position="409"/>
    </location>
</feature>
<keyword evidence="13 16" id="KW-0472">Membrane</keyword>
<keyword evidence="9 16" id="KW-0256">Endoplasmic reticulum</keyword>
<evidence type="ECO:0000256" key="16">
    <source>
        <dbReference type="RuleBase" id="RU367059"/>
    </source>
</evidence>
<keyword evidence="12 16" id="KW-0445">Lipid transport</keyword>
<dbReference type="Pfam" id="PF03765">
    <property type="entry name" value="CRAL_TRIO_N"/>
    <property type="match status" value="1"/>
</dbReference>
<dbReference type="Proteomes" id="UP000887229">
    <property type="component" value="Unassembled WGS sequence"/>
</dbReference>
<dbReference type="SUPFAM" id="SSF52087">
    <property type="entry name" value="CRAL/TRIO domain"/>
    <property type="match status" value="1"/>
</dbReference>
<comment type="cofactor">
    <cofactor evidence="1">
        <name>heme b</name>
        <dbReference type="ChEBI" id="CHEBI:60344"/>
    </cofactor>
</comment>
<dbReference type="PANTHER" id="PTHR47669">
    <property type="entry name" value="PHOSPHATIDYLINOSITOL TRANSFER PROTEIN SFH5"/>
    <property type="match status" value="1"/>
</dbReference>
<dbReference type="GO" id="GO:0032541">
    <property type="term" value="C:cortical endoplasmic reticulum"/>
    <property type="evidence" value="ECO:0007669"/>
    <property type="project" value="TreeGrafter"/>
</dbReference>
<feature type="compositionally biased region" description="Basic and acidic residues" evidence="17">
    <location>
        <begin position="39"/>
        <end position="63"/>
    </location>
</feature>
<evidence type="ECO:0000256" key="1">
    <source>
        <dbReference type="ARBA" id="ARBA00001970"/>
    </source>
</evidence>
<keyword evidence="7" id="KW-0349">Heme</keyword>
<evidence type="ECO:0000256" key="14">
    <source>
        <dbReference type="ARBA" id="ARBA00024146"/>
    </source>
</evidence>
<evidence type="ECO:0000256" key="4">
    <source>
        <dbReference type="ARBA" id="ARBA00018320"/>
    </source>
</evidence>
<dbReference type="PROSITE" id="PS50191">
    <property type="entry name" value="CRAL_TRIO"/>
    <property type="match status" value="1"/>
</dbReference>